<keyword evidence="2" id="KW-1185">Reference proteome</keyword>
<dbReference type="Proteomes" id="UP000314294">
    <property type="component" value="Unassembled WGS sequence"/>
</dbReference>
<sequence length="77" mass="8323">MTTRHRVSFPGIPSRAAGRPGGLAVSCFSGRVLWHCESQRCAARRAAPVDPVRELLYFLFPSVRPRVSVTAGGPSSK</sequence>
<dbReference type="AlphaFoldDB" id="A0A4Z2J322"/>
<evidence type="ECO:0000313" key="2">
    <source>
        <dbReference type="Proteomes" id="UP000314294"/>
    </source>
</evidence>
<protein>
    <submittedName>
        <fullName evidence="1">Uncharacterized protein</fullName>
    </submittedName>
</protein>
<reference evidence="1 2" key="1">
    <citation type="submission" date="2019-03" db="EMBL/GenBank/DDBJ databases">
        <title>First draft genome of Liparis tanakae, snailfish: a comprehensive survey of snailfish specific genes.</title>
        <authorList>
            <person name="Kim W."/>
            <person name="Song I."/>
            <person name="Jeong J.-H."/>
            <person name="Kim D."/>
            <person name="Kim S."/>
            <person name="Ryu S."/>
            <person name="Song J.Y."/>
            <person name="Lee S.K."/>
        </authorList>
    </citation>
    <scope>NUCLEOTIDE SEQUENCE [LARGE SCALE GENOMIC DNA]</scope>
    <source>
        <tissue evidence="1">Muscle</tissue>
    </source>
</reference>
<dbReference type="EMBL" id="SRLO01000025">
    <property type="protein sequence ID" value="TNN84610.1"/>
    <property type="molecule type" value="Genomic_DNA"/>
</dbReference>
<evidence type="ECO:0000313" key="1">
    <source>
        <dbReference type="EMBL" id="TNN84610.1"/>
    </source>
</evidence>
<organism evidence="1 2">
    <name type="scientific">Liparis tanakae</name>
    <name type="common">Tanaka's snailfish</name>
    <dbReference type="NCBI Taxonomy" id="230148"/>
    <lineage>
        <taxon>Eukaryota</taxon>
        <taxon>Metazoa</taxon>
        <taxon>Chordata</taxon>
        <taxon>Craniata</taxon>
        <taxon>Vertebrata</taxon>
        <taxon>Euteleostomi</taxon>
        <taxon>Actinopterygii</taxon>
        <taxon>Neopterygii</taxon>
        <taxon>Teleostei</taxon>
        <taxon>Neoteleostei</taxon>
        <taxon>Acanthomorphata</taxon>
        <taxon>Eupercaria</taxon>
        <taxon>Perciformes</taxon>
        <taxon>Cottioidei</taxon>
        <taxon>Cottales</taxon>
        <taxon>Liparidae</taxon>
        <taxon>Liparis</taxon>
    </lineage>
</organism>
<proteinExistence type="predicted"/>
<accession>A0A4Z2J322</accession>
<name>A0A4Z2J322_9TELE</name>
<comment type="caution">
    <text evidence="1">The sequence shown here is derived from an EMBL/GenBank/DDBJ whole genome shotgun (WGS) entry which is preliminary data.</text>
</comment>
<gene>
    <name evidence="1" type="ORF">EYF80_005025</name>
</gene>